<protein>
    <submittedName>
        <fullName evidence="1">Uncharacterized protein</fullName>
    </submittedName>
</protein>
<name>A0A7X0BXT5_9PSED</name>
<evidence type="ECO:0000313" key="2">
    <source>
        <dbReference type="Proteomes" id="UP000557193"/>
    </source>
</evidence>
<dbReference type="RefSeq" id="WP_184684936.1">
    <property type="nucleotide sequence ID" value="NZ_JACHLL010000006.1"/>
</dbReference>
<sequence length="119" mass="14088">MDVVKTLRPGKNGTKRYVELYGDNLVAVRYRLDAEKQLSYTTVELIIERRAAPLKGFNDVAYRLHQNQRPVLLRILRHETELQRLVKKAGGKWNHERQLWLIRYENAVKLGLQERIIHT</sequence>
<proteinExistence type="predicted"/>
<keyword evidence="2" id="KW-1185">Reference proteome</keyword>
<reference evidence="1 2" key="1">
    <citation type="submission" date="2020-08" db="EMBL/GenBank/DDBJ databases">
        <title>Functional genomics of gut bacteria from endangered species of beetles.</title>
        <authorList>
            <person name="Carlos-Shanley C."/>
        </authorList>
    </citation>
    <scope>NUCLEOTIDE SEQUENCE [LARGE SCALE GENOMIC DNA]</scope>
    <source>
        <strain evidence="1 2">S00202</strain>
    </source>
</reference>
<organism evidence="1 2">
    <name type="scientific">Pseudomonas fluvialis</name>
    <dbReference type="NCBI Taxonomy" id="1793966"/>
    <lineage>
        <taxon>Bacteria</taxon>
        <taxon>Pseudomonadati</taxon>
        <taxon>Pseudomonadota</taxon>
        <taxon>Gammaproteobacteria</taxon>
        <taxon>Pseudomonadales</taxon>
        <taxon>Pseudomonadaceae</taxon>
        <taxon>Pseudomonas</taxon>
    </lineage>
</organism>
<comment type="caution">
    <text evidence="1">The sequence shown here is derived from an EMBL/GenBank/DDBJ whole genome shotgun (WGS) entry which is preliminary data.</text>
</comment>
<accession>A0A7X0BXT5</accession>
<dbReference type="Proteomes" id="UP000557193">
    <property type="component" value="Unassembled WGS sequence"/>
</dbReference>
<dbReference type="AlphaFoldDB" id="A0A7X0BXT5"/>
<gene>
    <name evidence="1" type="ORF">HNP49_003207</name>
</gene>
<evidence type="ECO:0000313" key="1">
    <source>
        <dbReference type="EMBL" id="MBB6343019.1"/>
    </source>
</evidence>
<dbReference type="EMBL" id="JACHLL010000006">
    <property type="protein sequence ID" value="MBB6343019.1"/>
    <property type="molecule type" value="Genomic_DNA"/>
</dbReference>